<dbReference type="PROSITE" id="PS00059">
    <property type="entry name" value="ADH_ZINC"/>
    <property type="match status" value="1"/>
</dbReference>
<dbReference type="Pfam" id="PF00107">
    <property type="entry name" value="ADH_zinc_N"/>
    <property type="match status" value="1"/>
</dbReference>
<dbReference type="InterPro" id="IPR029752">
    <property type="entry name" value="D-isomer_DH_CS1"/>
</dbReference>
<evidence type="ECO:0000313" key="8">
    <source>
        <dbReference type="Proteomes" id="UP001156627"/>
    </source>
</evidence>
<dbReference type="InterPro" id="IPR013149">
    <property type="entry name" value="ADH-like_C"/>
</dbReference>
<protein>
    <submittedName>
        <fullName evidence="7">Alcohol dehydrogenase</fullName>
    </submittedName>
</protein>
<dbReference type="InterPro" id="IPR036291">
    <property type="entry name" value="NAD(P)-bd_dom_sf"/>
</dbReference>
<dbReference type="Gene3D" id="3.90.180.10">
    <property type="entry name" value="Medium-chain alcohol dehydrogenases, catalytic domain"/>
    <property type="match status" value="1"/>
</dbReference>
<organism evidence="7 8">
    <name type="scientific">Dyella flagellata</name>
    <dbReference type="NCBI Taxonomy" id="1867833"/>
    <lineage>
        <taxon>Bacteria</taxon>
        <taxon>Pseudomonadati</taxon>
        <taxon>Pseudomonadota</taxon>
        <taxon>Gammaproteobacteria</taxon>
        <taxon>Lysobacterales</taxon>
        <taxon>Rhodanobacteraceae</taxon>
        <taxon>Dyella</taxon>
    </lineage>
</organism>
<evidence type="ECO:0000259" key="6">
    <source>
        <dbReference type="SMART" id="SM00829"/>
    </source>
</evidence>
<dbReference type="CDD" id="cd05283">
    <property type="entry name" value="CAD1"/>
    <property type="match status" value="1"/>
</dbReference>
<comment type="similarity">
    <text evidence="5">Belongs to the zinc-containing alcohol dehydrogenase family.</text>
</comment>
<dbReference type="Gene3D" id="3.40.50.720">
    <property type="entry name" value="NAD(P)-binding Rossmann-like Domain"/>
    <property type="match status" value="1"/>
</dbReference>
<dbReference type="Pfam" id="PF08240">
    <property type="entry name" value="ADH_N"/>
    <property type="match status" value="1"/>
</dbReference>
<evidence type="ECO:0000256" key="2">
    <source>
        <dbReference type="ARBA" id="ARBA00022723"/>
    </source>
</evidence>
<keyword evidence="2 5" id="KW-0479">Metal-binding</keyword>
<dbReference type="InterPro" id="IPR013154">
    <property type="entry name" value="ADH-like_N"/>
</dbReference>
<keyword evidence="8" id="KW-1185">Reference proteome</keyword>
<dbReference type="SUPFAM" id="SSF50129">
    <property type="entry name" value="GroES-like"/>
    <property type="match status" value="1"/>
</dbReference>
<dbReference type="InterPro" id="IPR002328">
    <property type="entry name" value="ADH_Zn_CS"/>
</dbReference>
<gene>
    <name evidence="7" type="primary">adhC1</name>
    <name evidence="7" type="ORF">GCM10007898_07930</name>
</gene>
<evidence type="ECO:0000313" key="7">
    <source>
        <dbReference type="EMBL" id="GLQ87227.1"/>
    </source>
</evidence>
<evidence type="ECO:0000256" key="1">
    <source>
        <dbReference type="ARBA" id="ARBA00001947"/>
    </source>
</evidence>
<evidence type="ECO:0000256" key="4">
    <source>
        <dbReference type="ARBA" id="ARBA00023002"/>
    </source>
</evidence>
<dbReference type="InterPro" id="IPR011032">
    <property type="entry name" value="GroES-like_sf"/>
</dbReference>
<comment type="cofactor">
    <cofactor evidence="1 5">
        <name>Zn(2+)</name>
        <dbReference type="ChEBI" id="CHEBI:29105"/>
    </cofactor>
</comment>
<sequence length="404" mass="43466">MCKVCGDGEHVHDEHDSVQQGRRRVMAMAGASLLAAPVLAAMSPKTAAQEASHGVGKEAFKTRAWAAAGADMRFTPREIERRALRPTDVRIEILYAAICHSDIHTVLGEFGPPGYPVVPGHEIVGRVSAIGDQVTQFKVGDIAGVGCMVDSCGTCENCRDDREQNCLNGATFTYDYPDKVSGGRTYGGYAKAIVVTEHFVFRIPPGANLPGMAPLLCAGITTFSPMQHWKLQPGQRVGVVGLGGLGHMALKLGVARGAEVTVFTTTPGKIADAKRMGAREAVLWSDEASMKRWANHFDLILSTVPESYAVQPFMDLLKLDATLVNVGALGELRVNGLANIFGRKSLAGSLVGGVAETQEVIDYCAARNITAEVEIIRPDQIQEAYRRVLNKDVRYRFVIDMGAA</sequence>
<evidence type="ECO:0000256" key="5">
    <source>
        <dbReference type="RuleBase" id="RU361277"/>
    </source>
</evidence>
<dbReference type="SMART" id="SM00829">
    <property type="entry name" value="PKS_ER"/>
    <property type="match status" value="1"/>
</dbReference>
<dbReference type="InterPro" id="IPR047109">
    <property type="entry name" value="CAD-like"/>
</dbReference>
<reference evidence="8" key="1">
    <citation type="journal article" date="2019" name="Int. J. Syst. Evol. Microbiol.">
        <title>The Global Catalogue of Microorganisms (GCM) 10K type strain sequencing project: providing services to taxonomists for standard genome sequencing and annotation.</title>
        <authorList>
            <consortium name="The Broad Institute Genomics Platform"/>
            <consortium name="The Broad Institute Genome Sequencing Center for Infectious Disease"/>
            <person name="Wu L."/>
            <person name="Ma J."/>
        </authorList>
    </citation>
    <scope>NUCLEOTIDE SEQUENCE [LARGE SCALE GENOMIC DNA]</scope>
    <source>
        <strain evidence="8">NBRC 111981</strain>
    </source>
</reference>
<dbReference type="Proteomes" id="UP001156627">
    <property type="component" value="Unassembled WGS sequence"/>
</dbReference>
<name>A0ABQ5X7T6_9GAMM</name>
<keyword evidence="4" id="KW-0560">Oxidoreductase</keyword>
<comment type="caution">
    <text evidence="7">The sequence shown here is derived from an EMBL/GenBank/DDBJ whole genome shotgun (WGS) entry which is preliminary data.</text>
</comment>
<dbReference type="InterPro" id="IPR020843">
    <property type="entry name" value="ER"/>
</dbReference>
<feature type="domain" description="Enoyl reductase (ER)" evidence="6">
    <location>
        <begin position="69"/>
        <end position="399"/>
    </location>
</feature>
<dbReference type="SUPFAM" id="SSF51735">
    <property type="entry name" value="NAD(P)-binding Rossmann-fold domains"/>
    <property type="match status" value="1"/>
</dbReference>
<dbReference type="EMBL" id="BSOA01000003">
    <property type="protein sequence ID" value="GLQ87227.1"/>
    <property type="molecule type" value="Genomic_DNA"/>
</dbReference>
<proteinExistence type="inferred from homology"/>
<dbReference type="PANTHER" id="PTHR42683">
    <property type="entry name" value="ALDEHYDE REDUCTASE"/>
    <property type="match status" value="1"/>
</dbReference>
<dbReference type="PROSITE" id="PS00065">
    <property type="entry name" value="D_2_HYDROXYACID_DH_1"/>
    <property type="match status" value="1"/>
</dbReference>
<keyword evidence="3 5" id="KW-0862">Zinc</keyword>
<evidence type="ECO:0000256" key="3">
    <source>
        <dbReference type="ARBA" id="ARBA00022833"/>
    </source>
</evidence>
<accession>A0ABQ5X7T6</accession>